<name>A0A9X7J263_9FIRM</name>
<evidence type="ECO:0000313" key="4">
    <source>
        <dbReference type="EMBL" id="PRR72305.1"/>
    </source>
</evidence>
<proteinExistence type="predicted"/>
<evidence type="ECO:0000313" key="5">
    <source>
        <dbReference type="Proteomes" id="UP000239430"/>
    </source>
</evidence>
<dbReference type="PANTHER" id="PTHR41786:SF1">
    <property type="entry name" value="6-HYDROXYMETHYLPTERIN DIPHOSPHOKINASE MPTE-LIKE DOMAIN-CONTAINING PROTEIN"/>
    <property type="match status" value="1"/>
</dbReference>
<keyword evidence="5" id="KW-1185">Reference proteome</keyword>
<evidence type="ECO:0008006" key="6">
    <source>
        <dbReference type="Google" id="ProtNLM"/>
    </source>
</evidence>
<dbReference type="AlphaFoldDB" id="A0A9X7J263"/>
<accession>A0A9X7J263</accession>
<dbReference type="RefSeq" id="WP_054937814.1">
    <property type="nucleotide sequence ID" value="NZ_PVXL01000046.1"/>
</dbReference>
<organism evidence="4 5">
    <name type="scientific">Neomoorella stamsii</name>
    <dbReference type="NCBI Taxonomy" id="1266720"/>
    <lineage>
        <taxon>Bacteria</taxon>
        <taxon>Bacillati</taxon>
        <taxon>Bacillota</taxon>
        <taxon>Clostridia</taxon>
        <taxon>Neomoorellales</taxon>
        <taxon>Neomoorellaceae</taxon>
        <taxon>Neomoorella</taxon>
    </lineage>
</organism>
<protein>
    <recommendedName>
        <fullName evidence="6">DUF115 domain-containing protein</fullName>
    </recommendedName>
</protein>
<dbReference type="Pfam" id="PF01973">
    <property type="entry name" value="MptE-like"/>
    <property type="match status" value="1"/>
</dbReference>
<feature type="coiled-coil region" evidence="1">
    <location>
        <begin position="492"/>
        <end position="519"/>
    </location>
</feature>
<dbReference type="InterPro" id="IPR002826">
    <property type="entry name" value="MptE-like"/>
</dbReference>
<dbReference type="InterPro" id="IPR045376">
    <property type="entry name" value="Maf_N"/>
</dbReference>
<keyword evidence="1" id="KW-0175">Coiled coil</keyword>
<feature type="domain" description="6-hydroxymethylpterin diphosphokinase MptE-like" evidence="2">
    <location>
        <begin position="208"/>
        <end position="378"/>
    </location>
</feature>
<evidence type="ECO:0000259" key="3">
    <source>
        <dbReference type="Pfam" id="PF20157"/>
    </source>
</evidence>
<feature type="domain" description="Glycosyltransferase Maf N-terminal" evidence="3">
    <location>
        <begin position="78"/>
        <end position="154"/>
    </location>
</feature>
<dbReference type="Pfam" id="PF20157">
    <property type="entry name" value="Maf_flag10_N"/>
    <property type="match status" value="1"/>
</dbReference>
<reference evidence="4 5" key="1">
    <citation type="submission" date="2018-03" db="EMBL/GenBank/DDBJ databases">
        <title>Genome sequence of Moorella stamsii DSM 26217.</title>
        <authorList>
            <person name="Poehlein A."/>
            <person name="Daniel R."/>
        </authorList>
    </citation>
    <scope>NUCLEOTIDE SEQUENCE [LARGE SCALE GENOMIC DNA]</scope>
    <source>
        <strain evidence="5">DSM 26217</strain>
    </source>
</reference>
<evidence type="ECO:0000259" key="2">
    <source>
        <dbReference type="Pfam" id="PF01973"/>
    </source>
</evidence>
<gene>
    <name evidence="4" type="ORF">MOST_20160</name>
</gene>
<sequence>MDAPYLEINLKVLRSRCSGFIPFLNGQQDSERVKVELARNGSPTLLVNQEGQGFYIHIHSCYEPEVEAQRWLKSLAWEKSQLTIVLGFGLGYHLEAMLALYPELKIIVIEPDLEIFLNALAIRDLRHLLQNPNIEMILGADINSLAKQIFTIITNDLAAGLNILSWPPYLQLWGSFWQKSQQMLLNLIRQRLVNIATYKSFATQWLVNFFRNLPISINDPGIKSLFSLFINRPAIIVAAGPSLEKNIHLLHRARGAALIIAAGSAINPLLKNNIRPDLLVSFDPGEANYKHFTNLQRADIPLVYAPTIYSRITDEYRGPRFAMGMDVFPFTSWAFQMIGDDKGMVASGPSVANVAWDLARQMGCNPIIFVGQDLAYTNQKSHAEGVITAHRIEIDDQNQQDYFYTEDVFGERVLTNRPMYAMKVWFEQRIATFGHGRLFIDATEGGAKIAGTEIMPLAEVLEKYCGEQFDPYGHIMEVYRHQRSCLGASSLEQRLDQRLEEWKEQLSRLETIYQKAIKIARPLEIESATKRLNAQRYQEAAARLQRLDREMTSMAVYKNFIQPSIKHIIEAINFMSKELERESDLARKGDQLVKVYLSLFKVARDFGTEIKKLLIKKEARGLTS</sequence>
<dbReference type="EMBL" id="PVXL01000046">
    <property type="protein sequence ID" value="PRR72305.1"/>
    <property type="molecule type" value="Genomic_DNA"/>
</dbReference>
<comment type="caution">
    <text evidence="4">The sequence shown here is derived from an EMBL/GenBank/DDBJ whole genome shotgun (WGS) entry which is preliminary data.</text>
</comment>
<dbReference type="PANTHER" id="PTHR41786">
    <property type="entry name" value="MOTILITY ACCESSORY FACTOR MAF"/>
    <property type="match status" value="1"/>
</dbReference>
<evidence type="ECO:0000256" key="1">
    <source>
        <dbReference type="SAM" id="Coils"/>
    </source>
</evidence>
<dbReference type="Proteomes" id="UP000239430">
    <property type="component" value="Unassembled WGS sequence"/>
</dbReference>